<organism evidence="6 7">
    <name type="scientific">Leptospira fletcheri</name>
    <dbReference type="NCBI Taxonomy" id="2484981"/>
    <lineage>
        <taxon>Bacteria</taxon>
        <taxon>Pseudomonadati</taxon>
        <taxon>Spirochaetota</taxon>
        <taxon>Spirochaetia</taxon>
        <taxon>Leptospirales</taxon>
        <taxon>Leptospiraceae</taxon>
        <taxon>Leptospira</taxon>
    </lineage>
</organism>
<dbReference type="HAMAP" id="MF_00601">
    <property type="entry name" value="EutC"/>
    <property type="match status" value="1"/>
</dbReference>
<dbReference type="PIRSF" id="PIRSF018982">
    <property type="entry name" value="EutC"/>
    <property type="match status" value="1"/>
</dbReference>
<comment type="pathway">
    <text evidence="5">Amine and polyamine degradation; ethanolamine degradation.</text>
</comment>
<evidence type="ECO:0000313" key="7">
    <source>
        <dbReference type="Proteomes" id="UP000298458"/>
    </source>
</evidence>
<dbReference type="InterPro" id="IPR042251">
    <property type="entry name" value="EutC_C"/>
</dbReference>
<name>A0A4R9GHJ8_9LEPT</name>
<feature type="binding site" evidence="5">
    <location>
        <position position="153"/>
    </location>
    <ligand>
        <name>adenosylcob(III)alamin</name>
        <dbReference type="ChEBI" id="CHEBI:18408"/>
    </ligand>
</feature>
<keyword evidence="1 5" id="KW-0846">Cobalamin</keyword>
<keyword evidence="7" id="KW-1185">Reference proteome</keyword>
<proteinExistence type="inferred from homology"/>
<gene>
    <name evidence="5" type="primary">eutC</name>
    <name evidence="6" type="ORF">EHO60_07245</name>
</gene>
<comment type="subcellular location">
    <subcellularLocation>
        <location evidence="5">Bacterial microcompartment</location>
    </subcellularLocation>
</comment>
<dbReference type="Gene3D" id="1.10.30.40">
    <property type="entry name" value="Ethanolamine ammonia-lyase light chain (EutC), N-terminal domain"/>
    <property type="match status" value="1"/>
</dbReference>
<dbReference type="GO" id="GO:0006520">
    <property type="term" value="P:amino acid metabolic process"/>
    <property type="evidence" value="ECO:0007669"/>
    <property type="project" value="InterPro"/>
</dbReference>
<dbReference type="InterPro" id="IPR042255">
    <property type="entry name" value="EutC_N"/>
</dbReference>
<keyword evidence="4 5" id="KW-1283">Bacterial microcompartment</keyword>
<dbReference type="EMBL" id="RQET01000004">
    <property type="protein sequence ID" value="TGK12059.1"/>
    <property type="molecule type" value="Genomic_DNA"/>
</dbReference>
<evidence type="ECO:0000256" key="2">
    <source>
        <dbReference type="ARBA" id="ARBA00023239"/>
    </source>
</evidence>
<feature type="binding site" evidence="5">
    <location>
        <position position="203"/>
    </location>
    <ligand>
        <name>adenosylcob(III)alamin</name>
        <dbReference type="ChEBI" id="CHEBI:18408"/>
    </ligand>
</feature>
<dbReference type="Gene3D" id="3.40.50.11240">
    <property type="entry name" value="Ethanolamine ammonia-lyase light chain (EutC)"/>
    <property type="match status" value="1"/>
</dbReference>
<dbReference type="PANTHER" id="PTHR39330">
    <property type="entry name" value="ETHANOLAMINE AMMONIA-LYASE LIGHT CHAIN"/>
    <property type="match status" value="1"/>
</dbReference>
<dbReference type="GO" id="GO:0031471">
    <property type="term" value="C:ethanolamine degradation polyhedral organelle"/>
    <property type="evidence" value="ECO:0007669"/>
    <property type="project" value="UniProtKB-UniRule"/>
</dbReference>
<dbReference type="OrthoDB" id="114248at2"/>
<dbReference type="EC" id="4.3.1.7" evidence="5"/>
<evidence type="ECO:0000256" key="5">
    <source>
        <dbReference type="HAMAP-Rule" id="MF_00601"/>
    </source>
</evidence>
<dbReference type="UniPathway" id="UPA00560"/>
<comment type="cofactor">
    <cofactor evidence="5">
        <name>adenosylcob(III)alamin</name>
        <dbReference type="ChEBI" id="CHEBI:18408"/>
    </cofactor>
    <text evidence="5">Binds between the large and small subunits.</text>
</comment>
<comment type="catalytic activity">
    <reaction evidence="5">
        <text>ethanolamine = acetaldehyde + NH4(+)</text>
        <dbReference type="Rhea" id="RHEA:15313"/>
        <dbReference type="ChEBI" id="CHEBI:15343"/>
        <dbReference type="ChEBI" id="CHEBI:28938"/>
        <dbReference type="ChEBI" id="CHEBI:57603"/>
        <dbReference type="EC" id="4.3.1.7"/>
    </reaction>
</comment>
<dbReference type="NCBIfam" id="NF003971">
    <property type="entry name" value="PRK05465.1"/>
    <property type="match status" value="1"/>
</dbReference>
<dbReference type="InterPro" id="IPR009246">
    <property type="entry name" value="EutC"/>
</dbReference>
<dbReference type="PANTHER" id="PTHR39330:SF1">
    <property type="entry name" value="ETHANOLAMINE AMMONIA-LYASE SMALL SUBUNIT"/>
    <property type="match status" value="1"/>
</dbReference>
<dbReference type="GO" id="GO:0031419">
    <property type="term" value="F:cobalamin binding"/>
    <property type="evidence" value="ECO:0007669"/>
    <property type="project" value="UniProtKB-UniRule"/>
</dbReference>
<keyword evidence="2 5" id="KW-0456">Lyase</keyword>
<evidence type="ECO:0000313" key="6">
    <source>
        <dbReference type="EMBL" id="TGK12059.1"/>
    </source>
</evidence>
<evidence type="ECO:0000256" key="4">
    <source>
        <dbReference type="ARBA" id="ARBA00024446"/>
    </source>
</evidence>
<accession>A0A4R9GHJ8</accession>
<dbReference type="Pfam" id="PF05985">
    <property type="entry name" value="EutC"/>
    <property type="match status" value="1"/>
</dbReference>
<comment type="function">
    <text evidence="5">Catalyzes the deamination of various vicinal amino-alcohols to oxo compounds. Allows this organism to utilize ethanolamine as the sole source of nitrogen and carbon in the presence of external vitamin B12.</text>
</comment>
<comment type="similarity">
    <text evidence="5">Belongs to the EutC family.</text>
</comment>
<feature type="binding site" evidence="5">
    <location>
        <position position="174"/>
    </location>
    <ligand>
        <name>adenosylcob(III)alamin</name>
        <dbReference type="ChEBI" id="CHEBI:18408"/>
    </ligand>
</feature>
<dbReference type="RefSeq" id="WP_135767462.1">
    <property type="nucleotide sequence ID" value="NZ_RQET01000004.1"/>
</dbReference>
<protein>
    <recommendedName>
        <fullName evidence="5">Ethanolamine ammonia-lyase small subunit</fullName>
        <shortName evidence="5">EAL small subunit</shortName>
        <ecNumber evidence="5">4.3.1.7</ecNumber>
    </recommendedName>
</protein>
<evidence type="ECO:0000256" key="3">
    <source>
        <dbReference type="ARBA" id="ARBA00023285"/>
    </source>
</evidence>
<dbReference type="Proteomes" id="UP000298458">
    <property type="component" value="Unassembled WGS sequence"/>
</dbReference>
<comment type="caution">
    <text evidence="6">The sequence shown here is derived from an EMBL/GenBank/DDBJ whole genome shotgun (WGS) entry which is preliminary data.</text>
</comment>
<dbReference type="AlphaFoldDB" id="A0A4R9GHJ8"/>
<keyword evidence="3 5" id="KW-0170">Cobalt</keyword>
<dbReference type="GO" id="GO:0046336">
    <property type="term" value="P:ethanolamine catabolic process"/>
    <property type="evidence" value="ECO:0007669"/>
    <property type="project" value="UniProtKB-UniRule"/>
</dbReference>
<dbReference type="GO" id="GO:0008851">
    <property type="term" value="F:ethanolamine ammonia-lyase activity"/>
    <property type="evidence" value="ECO:0007669"/>
    <property type="project" value="UniProtKB-UniRule"/>
</dbReference>
<evidence type="ECO:0000256" key="1">
    <source>
        <dbReference type="ARBA" id="ARBA00022628"/>
    </source>
</evidence>
<sequence>MTSLEEWKKMTSARIGLNRVGGSLSTQDLLRFRLDHARAKDAVLLEPKFGELLTNLDKLGKRYGIEAVPAESLAQNRLEYLLRPDLGRSLSEGSQGELAARAGEYDLAIVGIDGLSAKATDSNLVPFLNVLLSGLESLRLKLAPLVLARFGRVALGDEIARTLGAATVIVLIGERPGLSSADSLGMYLTYDPKVGTTDEARNCVSNIRPLGFDLESAAAKTKYLLKESLLRKLSGVRLKDEMDPSFLQKPRSETLE</sequence>
<comment type="subunit">
    <text evidence="5">The basic unit is a heterodimer which dimerizes to form tetramers. The heterotetramers trimerize; 6 large subunits form a core ring with 6 small subunits projecting outwards.</text>
</comment>
<reference evidence="6" key="1">
    <citation type="journal article" date="2019" name="PLoS Negl. Trop. Dis.">
        <title>Revisiting the worldwide diversity of Leptospira species in the environment.</title>
        <authorList>
            <person name="Vincent A.T."/>
            <person name="Schiettekatte O."/>
            <person name="Bourhy P."/>
            <person name="Veyrier F.J."/>
            <person name="Picardeau M."/>
        </authorList>
    </citation>
    <scope>NUCLEOTIDE SEQUENCE [LARGE SCALE GENOMIC DNA]</scope>
    <source>
        <strain evidence="6">SSW15</strain>
    </source>
</reference>
<dbReference type="GO" id="GO:0009350">
    <property type="term" value="C:ethanolamine ammonia-lyase complex"/>
    <property type="evidence" value="ECO:0007669"/>
    <property type="project" value="UniProtKB-UniRule"/>
</dbReference>